<organism evidence="4 5">
    <name type="scientific">Paenibacillus lemnae</name>
    <dbReference type="NCBI Taxonomy" id="1330551"/>
    <lineage>
        <taxon>Bacteria</taxon>
        <taxon>Bacillati</taxon>
        <taxon>Bacillota</taxon>
        <taxon>Bacilli</taxon>
        <taxon>Bacillales</taxon>
        <taxon>Paenibacillaceae</taxon>
        <taxon>Paenibacillus</taxon>
    </lineage>
</organism>
<dbReference type="SUPFAM" id="SSF53041">
    <property type="entry name" value="Resolvase-like"/>
    <property type="match status" value="1"/>
</dbReference>
<keyword evidence="5" id="KW-1185">Reference proteome</keyword>
<comment type="caution">
    <text evidence="4">The sequence shown here is derived from an EMBL/GenBank/DDBJ whole genome shotgun (WGS) entry which is preliminary data.</text>
</comment>
<protein>
    <submittedName>
        <fullName evidence="4">Recombinase family protein</fullName>
    </submittedName>
</protein>
<name>A0A848MCI7_PAELE</name>
<keyword evidence="2" id="KW-0233">DNA recombination</keyword>
<dbReference type="EMBL" id="JABBPN010000024">
    <property type="protein sequence ID" value="NMO97850.1"/>
    <property type="molecule type" value="Genomic_DNA"/>
</dbReference>
<dbReference type="Pfam" id="PF02796">
    <property type="entry name" value="HTH_7"/>
    <property type="match status" value="1"/>
</dbReference>
<evidence type="ECO:0000259" key="3">
    <source>
        <dbReference type="PROSITE" id="PS51736"/>
    </source>
</evidence>
<dbReference type="PROSITE" id="PS51736">
    <property type="entry name" value="RECOMBINASES_3"/>
    <property type="match status" value="1"/>
</dbReference>
<feature type="domain" description="Resolvase/invertase-type recombinase catalytic" evidence="3">
    <location>
        <begin position="1"/>
        <end position="133"/>
    </location>
</feature>
<dbReference type="InterPro" id="IPR036162">
    <property type="entry name" value="Resolvase-like_N_sf"/>
</dbReference>
<dbReference type="Gene3D" id="1.10.10.60">
    <property type="entry name" value="Homeodomain-like"/>
    <property type="match status" value="1"/>
</dbReference>
<sequence length="180" mass="20841">MIIGYMRPYQEDSQCEDQQEMLKKFPCDEIIQEPHCSPKRRSELYQLMDNLQQGDHLVVTKLFAWADTTRHLVDLLEQLEQKHAILISLQEGIRTDSAAAYSFQKIVGSLAEFQSDSIRETTLQGLMHAKEKGNLPGRPRKPDENVRRAIEMYQSKQYSLADIKETTGISKSTLYRYLES</sequence>
<dbReference type="Gene3D" id="3.40.50.1390">
    <property type="entry name" value="Resolvase, N-terminal catalytic domain"/>
    <property type="match status" value="1"/>
</dbReference>
<dbReference type="PANTHER" id="PTHR30461">
    <property type="entry name" value="DNA-INVERTASE FROM LAMBDOID PROPHAGE"/>
    <property type="match status" value="1"/>
</dbReference>
<dbReference type="AlphaFoldDB" id="A0A848MCI7"/>
<dbReference type="SMART" id="SM00857">
    <property type="entry name" value="Resolvase"/>
    <property type="match status" value="1"/>
</dbReference>
<dbReference type="Proteomes" id="UP000565468">
    <property type="component" value="Unassembled WGS sequence"/>
</dbReference>
<evidence type="ECO:0000256" key="2">
    <source>
        <dbReference type="ARBA" id="ARBA00023172"/>
    </source>
</evidence>
<evidence type="ECO:0000313" key="5">
    <source>
        <dbReference type="Proteomes" id="UP000565468"/>
    </source>
</evidence>
<dbReference type="InterPro" id="IPR006119">
    <property type="entry name" value="Resolv_N"/>
</dbReference>
<evidence type="ECO:0000256" key="1">
    <source>
        <dbReference type="ARBA" id="ARBA00023125"/>
    </source>
</evidence>
<dbReference type="InterPro" id="IPR006120">
    <property type="entry name" value="Resolvase_HTH_dom"/>
</dbReference>
<dbReference type="PANTHER" id="PTHR30461:SF2">
    <property type="entry name" value="SERINE RECOMBINASE PINE-RELATED"/>
    <property type="match status" value="1"/>
</dbReference>
<gene>
    <name evidence="4" type="ORF">HII30_18980</name>
</gene>
<dbReference type="GO" id="GO:0003677">
    <property type="term" value="F:DNA binding"/>
    <property type="evidence" value="ECO:0007669"/>
    <property type="project" value="UniProtKB-KW"/>
</dbReference>
<dbReference type="RefSeq" id="WP_169506623.1">
    <property type="nucleotide sequence ID" value="NZ_JABBPN010000024.1"/>
</dbReference>
<evidence type="ECO:0000313" key="4">
    <source>
        <dbReference type="EMBL" id="NMO97850.1"/>
    </source>
</evidence>
<keyword evidence="1" id="KW-0238">DNA-binding</keyword>
<dbReference type="Pfam" id="PF00239">
    <property type="entry name" value="Resolvase"/>
    <property type="match status" value="1"/>
</dbReference>
<dbReference type="GO" id="GO:0000150">
    <property type="term" value="F:DNA strand exchange activity"/>
    <property type="evidence" value="ECO:0007669"/>
    <property type="project" value="InterPro"/>
</dbReference>
<reference evidence="4 5" key="1">
    <citation type="submission" date="2020-04" db="EMBL/GenBank/DDBJ databases">
        <title>Paenibacillus algicola sp. nov., a novel marine bacterium producing alginate lyase.</title>
        <authorList>
            <person name="Huang H."/>
        </authorList>
    </citation>
    <scope>NUCLEOTIDE SEQUENCE [LARGE SCALE GENOMIC DNA]</scope>
    <source>
        <strain evidence="4 5">L7-75</strain>
    </source>
</reference>
<dbReference type="CDD" id="cd03768">
    <property type="entry name" value="SR_ResInv"/>
    <property type="match status" value="1"/>
</dbReference>
<accession>A0A848MCI7</accession>
<proteinExistence type="predicted"/>
<dbReference type="InterPro" id="IPR050639">
    <property type="entry name" value="SSR_resolvase"/>
</dbReference>